<organism evidence="1 2">
    <name type="scientific">Rhizobium tubonense</name>
    <dbReference type="NCBI Taxonomy" id="484088"/>
    <lineage>
        <taxon>Bacteria</taxon>
        <taxon>Pseudomonadati</taxon>
        <taxon>Pseudomonadota</taxon>
        <taxon>Alphaproteobacteria</taxon>
        <taxon>Hyphomicrobiales</taxon>
        <taxon>Rhizobiaceae</taxon>
        <taxon>Rhizobium/Agrobacterium group</taxon>
        <taxon>Rhizobium</taxon>
    </lineage>
</organism>
<keyword evidence="2" id="KW-1185">Reference proteome</keyword>
<name>A0A2W4CMC9_9HYPH</name>
<gene>
    <name evidence="1" type="ORF">CPY51_12610</name>
</gene>
<dbReference type="AlphaFoldDB" id="A0A2W4CMC9"/>
<evidence type="ECO:0000313" key="2">
    <source>
        <dbReference type="Proteomes" id="UP000248925"/>
    </source>
</evidence>
<dbReference type="EMBL" id="PCDP01000035">
    <property type="protein sequence ID" value="PZM13721.1"/>
    <property type="molecule type" value="Genomic_DNA"/>
</dbReference>
<dbReference type="OrthoDB" id="7870532at2"/>
<comment type="caution">
    <text evidence="1">The sequence shown here is derived from an EMBL/GenBank/DDBJ whole genome shotgun (WGS) entry which is preliminary data.</text>
</comment>
<dbReference type="InterPro" id="IPR046574">
    <property type="entry name" value="DUF6634"/>
</dbReference>
<dbReference type="Pfam" id="PF20339">
    <property type="entry name" value="DUF6634"/>
    <property type="match status" value="1"/>
</dbReference>
<protein>
    <submittedName>
        <fullName evidence="1">Uncharacterized protein</fullName>
    </submittedName>
</protein>
<accession>A0A2W4CMC9</accession>
<evidence type="ECO:0000313" key="1">
    <source>
        <dbReference type="EMBL" id="PZM13721.1"/>
    </source>
</evidence>
<reference evidence="1 2" key="1">
    <citation type="journal article" date="2018" name="Sci. Rep.">
        <title>Rhizobium tumorigenes sp. nov., a novel plant tumorigenic bacterium isolated from cane gall tumors on thornless blackberry.</title>
        <authorList>
            <person name="Kuzmanovi N."/>
            <person name="Smalla K."/>
            <person name="Gronow S."/>
            <person name="PuBawska J."/>
        </authorList>
    </citation>
    <scope>NUCLEOTIDE SEQUENCE [LARGE SCALE GENOMIC DNA]</scope>
    <source>
        <strain evidence="1 2">CCBAU 85046</strain>
    </source>
</reference>
<sequence>MNFQMLLDLPRLQRLVADLQRLKVGSVKASSLLDIPTLNDWSFTKRAEACLAGVVHDHPTLPDGHQIITSQLFAHYVEDDKHFVRTLSRWYRIGSPAPEVKS</sequence>
<dbReference type="Proteomes" id="UP000248925">
    <property type="component" value="Unassembled WGS sequence"/>
</dbReference>
<dbReference type="RefSeq" id="WP_111160571.1">
    <property type="nucleotide sequence ID" value="NZ_PCDP01000035.1"/>
</dbReference>
<proteinExistence type="predicted"/>